<dbReference type="Proteomes" id="UP001560267">
    <property type="component" value="Unassembled WGS sequence"/>
</dbReference>
<dbReference type="PANTHER" id="PTHR11236">
    <property type="entry name" value="AMINOBENZOATE/ANTHRANILATE SYNTHASE"/>
    <property type="match status" value="1"/>
</dbReference>
<evidence type="ECO:0000256" key="8">
    <source>
        <dbReference type="ARBA" id="ARBA00047683"/>
    </source>
</evidence>
<proteinExistence type="predicted"/>
<comment type="cofactor">
    <cofactor evidence="1">
        <name>Mg(2+)</name>
        <dbReference type="ChEBI" id="CHEBI:18420"/>
    </cofactor>
</comment>
<keyword evidence="6" id="KW-0456">Lyase</keyword>
<organism evidence="11 12">
    <name type="scientific">Ferrimicrobium acidiphilum</name>
    <dbReference type="NCBI Taxonomy" id="121039"/>
    <lineage>
        <taxon>Bacteria</taxon>
        <taxon>Bacillati</taxon>
        <taxon>Actinomycetota</taxon>
        <taxon>Acidimicrobiia</taxon>
        <taxon>Acidimicrobiales</taxon>
        <taxon>Acidimicrobiaceae</taxon>
        <taxon>Ferrimicrobium</taxon>
    </lineage>
</organism>
<dbReference type="Gene3D" id="3.60.120.10">
    <property type="entry name" value="Anthranilate synthase"/>
    <property type="match status" value="1"/>
</dbReference>
<evidence type="ECO:0000313" key="11">
    <source>
        <dbReference type="EMBL" id="MEX6428951.1"/>
    </source>
</evidence>
<dbReference type="Pfam" id="PF04715">
    <property type="entry name" value="Anth_synt_I_N"/>
    <property type="match status" value="1"/>
</dbReference>
<dbReference type="Pfam" id="PF00425">
    <property type="entry name" value="Chorismate_bind"/>
    <property type="match status" value="1"/>
</dbReference>
<dbReference type="PRINTS" id="PR00095">
    <property type="entry name" value="ANTSNTHASEI"/>
</dbReference>
<dbReference type="InterPro" id="IPR019999">
    <property type="entry name" value="Anth_synth_I-like"/>
</dbReference>
<evidence type="ECO:0000256" key="1">
    <source>
        <dbReference type="ARBA" id="ARBA00001946"/>
    </source>
</evidence>
<comment type="subunit">
    <text evidence="2">Heterotetramer consisting of two non-identical subunits: a beta subunit (TrpG) and a large alpha subunit (TrpE).</text>
</comment>
<sequence>MGFDEFVDQAQQHSLVALTQTLLVDAVTPVAAFGELVGAEGDGIIFESVDQMGRWSRFSLVARAPIGRIIVQRGVIEVSGRLPVVPSAGEGIFDYLERLHAELSMEPADPLPFVGGLLGYLGYDVVRDIEPSVPETVVDDLGLPDVALSLVGELAIFDHWSQTVTLVVNTLVDPSSELFEQYTSARQALERLVGDFSRIRSSLMPERLTVEEGLERQLLDDSSTPAYVDMVERAKEYILAGDIFQVVLSRRFDFELLTDSLSLYRALRVTNPSPYMYLLQMPEITVVGSSPEALVTADRSGSVMVRPIAGTRRRGRDAEEDHQLIVELQGDPKERAEHIMLVDLARNDVGKVCEFGSVRVATLMVPELFAKVIHLTSEVVGDLRPGVSHVALLKATLPAGTLSGAPKVRAMQIIDELEQTRRGVYGGVVGYFSAHGSLDFAIAIRTAVIDPRGVCHLQAGAGIVADSVGIAEAKETVAKAAAVARAVLVARGFGRSANAEEPEWPASSAPA</sequence>
<name>A0ABV3Y1X0_9ACTN</name>
<keyword evidence="5" id="KW-0460">Magnesium</keyword>
<comment type="caution">
    <text evidence="11">The sequence shown here is derived from an EMBL/GenBank/DDBJ whole genome shotgun (WGS) entry which is preliminary data.</text>
</comment>
<protein>
    <recommendedName>
        <fullName evidence="3">Anthranilate synthase component 1</fullName>
    </recommendedName>
</protein>
<reference evidence="11 12" key="1">
    <citation type="submission" date="2024-07" db="EMBL/GenBank/DDBJ databases">
        <title>Draft Genome Sequence of Ferrimicrobium acidiphilum Strain YE2023, Isolated from a Pulp of Bioleach Reactor.</title>
        <authorList>
            <person name="Elkina Y.A."/>
            <person name="Bulaeva A.G."/>
            <person name="Beletsky A.V."/>
            <person name="Mardanov A.V."/>
        </authorList>
    </citation>
    <scope>NUCLEOTIDE SEQUENCE [LARGE SCALE GENOMIC DNA]</scope>
    <source>
        <strain evidence="11 12">YE2023</strain>
    </source>
</reference>
<dbReference type="SUPFAM" id="SSF56322">
    <property type="entry name" value="ADC synthase"/>
    <property type="match status" value="1"/>
</dbReference>
<evidence type="ECO:0000256" key="6">
    <source>
        <dbReference type="ARBA" id="ARBA00023239"/>
    </source>
</evidence>
<dbReference type="EMBL" id="JBFSHR010000008">
    <property type="protein sequence ID" value="MEX6428951.1"/>
    <property type="molecule type" value="Genomic_DNA"/>
</dbReference>
<evidence type="ECO:0000256" key="2">
    <source>
        <dbReference type="ARBA" id="ARBA00011575"/>
    </source>
</evidence>
<keyword evidence="4" id="KW-0479">Metal-binding</keyword>
<dbReference type="InterPro" id="IPR005801">
    <property type="entry name" value="ADC_synthase"/>
</dbReference>
<evidence type="ECO:0000256" key="5">
    <source>
        <dbReference type="ARBA" id="ARBA00022842"/>
    </source>
</evidence>
<gene>
    <name evidence="11" type="ORF">AB6A68_03760</name>
</gene>
<dbReference type="PANTHER" id="PTHR11236:SF48">
    <property type="entry name" value="ISOCHORISMATE SYNTHASE MENF"/>
    <property type="match status" value="1"/>
</dbReference>
<feature type="domain" description="Anthranilate synthase component I N-terminal" evidence="10">
    <location>
        <begin position="25"/>
        <end position="166"/>
    </location>
</feature>
<comment type="catalytic activity">
    <reaction evidence="8">
        <text>chorismate + L-glutamine = anthranilate + pyruvate + L-glutamate + H(+)</text>
        <dbReference type="Rhea" id="RHEA:21732"/>
        <dbReference type="ChEBI" id="CHEBI:15361"/>
        <dbReference type="ChEBI" id="CHEBI:15378"/>
        <dbReference type="ChEBI" id="CHEBI:16567"/>
        <dbReference type="ChEBI" id="CHEBI:29748"/>
        <dbReference type="ChEBI" id="CHEBI:29985"/>
        <dbReference type="ChEBI" id="CHEBI:58359"/>
        <dbReference type="EC" id="4.1.3.27"/>
    </reaction>
</comment>
<evidence type="ECO:0000259" key="10">
    <source>
        <dbReference type="Pfam" id="PF04715"/>
    </source>
</evidence>
<evidence type="ECO:0000256" key="4">
    <source>
        <dbReference type="ARBA" id="ARBA00022723"/>
    </source>
</evidence>
<accession>A0ABV3Y1X0</accession>
<dbReference type="InterPro" id="IPR006805">
    <property type="entry name" value="Anth_synth_I_N"/>
</dbReference>
<evidence type="ECO:0000256" key="7">
    <source>
        <dbReference type="ARBA" id="ARBA00025634"/>
    </source>
</evidence>
<feature type="domain" description="Chorismate-utilising enzyme C-terminal" evidence="9">
    <location>
        <begin position="226"/>
        <end position="479"/>
    </location>
</feature>
<evidence type="ECO:0000259" key="9">
    <source>
        <dbReference type="Pfam" id="PF00425"/>
    </source>
</evidence>
<evidence type="ECO:0000256" key="3">
    <source>
        <dbReference type="ARBA" id="ARBA00020653"/>
    </source>
</evidence>
<comment type="function">
    <text evidence="7">Part of a heterotetrameric complex that catalyzes the two-step biosynthesis of anthranilate, an intermediate in the biosynthesis of L-tryptophan. In the first step, the glutamine-binding beta subunit (TrpG) of anthranilate synthase (AS) provides the glutamine amidotransferase activity which generates ammonia as a substrate that, along with chorismate, is used in the second step, catalyzed by the large alpha subunit of AS (TrpE) to produce anthranilate. In the absence of TrpG, TrpE can synthesize anthranilate directly from chorismate and high concentrations of ammonia.</text>
</comment>
<keyword evidence="12" id="KW-1185">Reference proteome</keyword>
<evidence type="ECO:0000313" key="12">
    <source>
        <dbReference type="Proteomes" id="UP001560267"/>
    </source>
</evidence>
<dbReference type="InterPro" id="IPR015890">
    <property type="entry name" value="Chorismate_C"/>
</dbReference>
<dbReference type="RefSeq" id="WP_298384262.1">
    <property type="nucleotide sequence ID" value="NZ_JBFSHR010000008.1"/>
</dbReference>